<dbReference type="PANTHER" id="PTHR43322:SF5">
    <property type="entry name" value="1-DEOXY-D-XYLULOSE-5-PHOSPHATE SYNTHASE, CHLOROPLASTIC"/>
    <property type="match status" value="1"/>
</dbReference>
<evidence type="ECO:0000313" key="14">
    <source>
        <dbReference type="Proteomes" id="UP001446032"/>
    </source>
</evidence>
<comment type="similarity">
    <text evidence="2 10">Belongs to the transketolase family. DXPS subfamily.</text>
</comment>
<feature type="binding site" evidence="10">
    <location>
        <position position="71"/>
    </location>
    <ligand>
        <name>thiamine diphosphate</name>
        <dbReference type="ChEBI" id="CHEBI:58937"/>
    </ligand>
</feature>
<keyword evidence="11" id="KW-0812">Transmembrane</keyword>
<evidence type="ECO:0000256" key="7">
    <source>
        <dbReference type="ARBA" id="ARBA00022977"/>
    </source>
</evidence>
<reference evidence="13 14" key="1">
    <citation type="submission" date="2024-03" db="EMBL/GenBank/DDBJ databases">
        <title>Human intestinal bacterial collection.</title>
        <authorList>
            <person name="Pauvert C."/>
            <person name="Hitch T.C.A."/>
            <person name="Clavel T."/>
        </authorList>
    </citation>
    <scope>NUCLEOTIDE SEQUENCE [LARGE SCALE GENOMIC DNA]</scope>
    <source>
        <strain evidence="13 14">CLA-AA-H95</strain>
    </source>
</reference>
<dbReference type="HAMAP" id="MF_00315">
    <property type="entry name" value="DXP_synth"/>
    <property type="match status" value="1"/>
</dbReference>
<keyword evidence="7 10" id="KW-0784">Thiamine biosynthesis</keyword>
<sequence length="620" mass="68360">MLEKINKPNDIHKIALADFPQLAEEIRQFLIESVSQTGGHLASNLGAVELTLALHNVLELPQDKIVWDVGHQAYTHKILTGRKEGFKKLRKEGGMSGFPKRSESDCDAFDAGHSSNSISAGLGYVRARDLLGQNYRVVSVIGDGALTGGMAYEALNNAAELKTNFIIVLNDNNMSISKNVGGMSSYLSALRTAESYTGMKINVTKNLKKIPRVGTALVDTMRKTKSSIKQLIIPGMLFENMGITYLGPVDGHDMRQMMRLFNEAKRVEGPVIVHVLTEKGRGYEPARKHPDQFHGTGPFDIKTGKALSQKKGPTYTDVFADAMVNLGEEHDRLVGITAAMKEGTGLVRFEKKYPDRLFDVGIAEEHAVSFAAGLALGGMIPVVAIYSSFLQRAVDQMMHDVCMQNLHVIFAIDRAGLVGADGETHQGCFDLSYLTMMPNMTVMAPKNAWELRKMLEFAVCASGPVAIRYPRGGAYLGLEEFESPIQYGRSEVLYRGEDLAVISVGSMTEICEQVCRELKERGRRPTFVNARFVKPLDTALLDELSRDHKLIVTVEENVKNGGFGEHVAAYMEACHPEVRVLPIAIWNRFVEHGEVGSLRAKIGLSAPDILDAIEKYEEQQ</sequence>
<dbReference type="InterPro" id="IPR049557">
    <property type="entry name" value="Transketolase_CS"/>
</dbReference>
<dbReference type="InterPro" id="IPR029061">
    <property type="entry name" value="THDP-binding"/>
</dbReference>
<dbReference type="SUPFAM" id="SSF52922">
    <property type="entry name" value="TK C-terminal domain-like"/>
    <property type="match status" value="1"/>
</dbReference>
<feature type="binding site" evidence="10">
    <location>
        <begin position="112"/>
        <end position="114"/>
    </location>
    <ligand>
        <name>thiamine diphosphate</name>
        <dbReference type="ChEBI" id="CHEBI:58937"/>
    </ligand>
</feature>
<dbReference type="Gene3D" id="3.40.50.920">
    <property type="match status" value="1"/>
</dbReference>
<comment type="function">
    <text evidence="10">Catalyzes the acyloin condensation reaction between C atoms 2 and 3 of pyruvate and glyceraldehyde 3-phosphate to yield 1-deoxy-D-xylulose-5-phosphate (DXP).</text>
</comment>
<comment type="cofactor">
    <cofactor evidence="10">
        <name>Mg(2+)</name>
        <dbReference type="ChEBI" id="CHEBI:18420"/>
    </cofactor>
    <text evidence="10">Binds 1 Mg(2+) ion per subunit.</text>
</comment>
<dbReference type="Pfam" id="PF13292">
    <property type="entry name" value="DXP_synthase_N"/>
    <property type="match status" value="1"/>
</dbReference>
<keyword evidence="4 10" id="KW-0808">Transferase</keyword>
<gene>
    <name evidence="10 13" type="primary">dxs</name>
    <name evidence="13" type="ORF">WMO75_00355</name>
</gene>
<comment type="subunit">
    <text evidence="3 10">Homodimer.</text>
</comment>
<dbReference type="RefSeq" id="WP_349077465.1">
    <property type="nucleotide sequence ID" value="NZ_JBBMEI010000001.1"/>
</dbReference>
<feature type="binding site" evidence="10">
    <location>
        <position position="283"/>
    </location>
    <ligand>
        <name>thiamine diphosphate</name>
        <dbReference type="ChEBI" id="CHEBI:58937"/>
    </ligand>
</feature>
<feature type="binding site" evidence="10">
    <location>
        <position position="364"/>
    </location>
    <ligand>
        <name>thiamine diphosphate</name>
        <dbReference type="ChEBI" id="CHEBI:58937"/>
    </ligand>
</feature>
<keyword evidence="8 10" id="KW-0786">Thiamine pyrophosphate</keyword>
<protein>
    <recommendedName>
        <fullName evidence="10">1-deoxy-D-xylulose-5-phosphate synthase</fullName>
        <ecNumber evidence="10">2.2.1.7</ecNumber>
    </recommendedName>
    <alternativeName>
        <fullName evidence="10">1-deoxyxylulose-5-phosphate synthase</fullName>
        <shortName evidence="10">DXP synthase</shortName>
        <shortName evidence="10">DXPS</shortName>
    </alternativeName>
</protein>
<evidence type="ECO:0000313" key="13">
    <source>
        <dbReference type="EMBL" id="MEQ2356802.1"/>
    </source>
</evidence>
<keyword evidence="11" id="KW-1133">Transmembrane helix</keyword>
<dbReference type="SMART" id="SM00861">
    <property type="entry name" value="Transket_pyr"/>
    <property type="match status" value="1"/>
</dbReference>
<dbReference type="NCBIfam" id="TIGR00204">
    <property type="entry name" value="dxs"/>
    <property type="match status" value="1"/>
</dbReference>
<dbReference type="EC" id="2.2.1.7" evidence="10"/>
<feature type="binding site" evidence="10">
    <location>
        <position position="172"/>
    </location>
    <ligand>
        <name>Mg(2+)</name>
        <dbReference type="ChEBI" id="CHEBI:18420"/>
    </ligand>
</feature>
<dbReference type="SUPFAM" id="SSF52518">
    <property type="entry name" value="Thiamin diphosphate-binding fold (THDP-binding)"/>
    <property type="match status" value="2"/>
</dbReference>
<evidence type="ECO:0000256" key="3">
    <source>
        <dbReference type="ARBA" id="ARBA00011738"/>
    </source>
</evidence>
<dbReference type="Proteomes" id="UP001446032">
    <property type="component" value="Unassembled WGS sequence"/>
</dbReference>
<dbReference type="NCBIfam" id="NF003933">
    <property type="entry name" value="PRK05444.2-2"/>
    <property type="match status" value="1"/>
</dbReference>
<evidence type="ECO:0000256" key="10">
    <source>
        <dbReference type="HAMAP-Rule" id="MF_00315"/>
    </source>
</evidence>
<keyword evidence="14" id="KW-1185">Reference proteome</keyword>
<dbReference type="EMBL" id="JBBMEI010000001">
    <property type="protein sequence ID" value="MEQ2356802.1"/>
    <property type="molecule type" value="Genomic_DNA"/>
</dbReference>
<dbReference type="Pfam" id="PF02779">
    <property type="entry name" value="Transket_pyr"/>
    <property type="match status" value="1"/>
</dbReference>
<comment type="caution">
    <text evidence="13">The sequence shown here is derived from an EMBL/GenBank/DDBJ whole genome shotgun (WGS) entry which is preliminary data.</text>
</comment>
<evidence type="ECO:0000256" key="9">
    <source>
        <dbReference type="ARBA" id="ARBA00023229"/>
    </source>
</evidence>
<accession>A0ABV1AHT2</accession>
<dbReference type="CDD" id="cd02007">
    <property type="entry name" value="TPP_DXS"/>
    <property type="match status" value="1"/>
</dbReference>
<feature type="binding site" evidence="10">
    <location>
        <begin position="144"/>
        <end position="145"/>
    </location>
    <ligand>
        <name>thiamine diphosphate</name>
        <dbReference type="ChEBI" id="CHEBI:58937"/>
    </ligand>
</feature>
<evidence type="ECO:0000256" key="8">
    <source>
        <dbReference type="ARBA" id="ARBA00023052"/>
    </source>
</evidence>
<proteinExistence type="inferred from homology"/>
<comment type="pathway">
    <text evidence="1 10">Metabolic intermediate biosynthesis; 1-deoxy-D-xylulose 5-phosphate biosynthesis; 1-deoxy-D-xylulose 5-phosphate from D-glyceraldehyde 3-phosphate and pyruvate: step 1/1.</text>
</comment>
<name>A0ABV1AHT2_9FIRM</name>
<dbReference type="PROSITE" id="PS00801">
    <property type="entry name" value="TRANSKETOLASE_1"/>
    <property type="match status" value="1"/>
</dbReference>
<evidence type="ECO:0000256" key="2">
    <source>
        <dbReference type="ARBA" id="ARBA00011081"/>
    </source>
</evidence>
<dbReference type="InterPro" id="IPR005477">
    <property type="entry name" value="Dxylulose-5-P_synthase"/>
</dbReference>
<evidence type="ECO:0000256" key="4">
    <source>
        <dbReference type="ARBA" id="ARBA00022679"/>
    </source>
</evidence>
<keyword evidence="9 10" id="KW-0414">Isoprene biosynthesis</keyword>
<dbReference type="InterPro" id="IPR033248">
    <property type="entry name" value="Transketolase_C"/>
</dbReference>
<dbReference type="Gene3D" id="3.40.50.970">
    <property type="match status" value="2"/>
</dbReference>
<dbReference type="GO" id="GO:0008661">
    <property type="term" value="F:1-deoxy-D-xylulose-5-phosphate synthase activity"/>
    <property type="evidence" value="ECO:0007669"/>
    <property type="project" value="UniProtKB-EC"/>
</dbReference>
<dbReference type="InterPro" id="IPR009014">
    <property type="entry name" value="Transketo_C/PFOR_II"/>
</dbReference>
<comment type="catalytic activity">
    <reaction evidence="10">
        <text>D-glyceraldehyde 3-phosphate + pyruvate + H(+) = 1-deoxy-D-xylulose 5-phosphate + CO2</text>
        <dbReference type="Rhea" id="RHEA:12605"/>
        <dbReference type="ChEBI" id="CHEBI:15361"/>
        <dbReference type="ChEBI" id="CHEBI:15378"/>
        <dbReference type="ChEBI" id="CHEBI:16526"/>
        <dbReference type="ChEBI" id="CHEBI:57792"/>
        <dbReference type="ChEBI" id="CHEBI:59776"/>
        <dbReference type="EC" id="2.2.1.7"/>
    </reaction>
</comment>
<dbReference type="Pfam" id="PF02780">
    <property type="entry name" value="Transketolase_C"/>
    <property type="match status" value="1"/>
</dbReference>
<keyword evidence="5 10" id="KW-0479">Metal-binding</keyword>
<organism evidence="13 14">
    <name type="scientific">Blautia intestinihominis</name>
    <dbReference type="NCBI Taxonomy" id="3133152"/>
    <lineage>
        <taxon>Bacteria</taxon>
        <taxon>Bacillati</taxon>
        <taxon>Bacillota</taxon>
        <taxon>Clostridia</taxon>
        <taxon>Lachnospirales</taxon>
        <taxon>Lachnospiraceae</taxon>
        <taxon>Blautia</taxon>
    </lineage>
</organism>
<dbReference type="CDD" id="cd07033">
    <property type="entry name" value="TPP_PYR_DXS_TK_like"/>
    <property type="match status" value="1"/>
</dbReference>
<evidence type="ECO:0000256" key="11">
    <source>
        <dbReference type="SAM" id="Phobius"/>
    </source>
</evidence>
<keyword evidence="11" id="KW-0472">Membrane</keyword>
<dbReference type="PANTHER" id="PTHR43322">
    <property type="entry name" value="1-D-DEOXYXYLULOSE 5-PHOSPHATE SYNTHASE-RELATED"/>
    <property type="match status" value="1"/>
</dbReference>
<evidence type="ECO:0000256" key="5">
    <source>
        <dbReference type="ARBA" id="ARBA00022723"/>
    </source>
</evidence>
<evidence type="ECO:0000256" key="6">
    <source>
        <dbReference type="ARBA" id="ARBA00022842"/>
    </source>
</evidence>
<comment type="cofactor">
    <cofactor evidence="10">
        <name>thiamine diphosphate</name>
        <dbReference type="ChEBI" id="CHEBI:58937"/>
    </cofactor>
    <text evidence="10">Binds 1 thiamine pyrophosphate per subunit.</text>
</comment>
<feature type="transmembrane region" description="Helical" evidence="11">
    <location>
        <begin position="367"/>
        <end position="389"/>
    </location>
</feature>
<dbReference type="InterPro" id="IPR005475">
    <property type="entry name" value="Transketolase-like_Pyr-bd"/>
</dbReference>
<feature type="binding site" evidence="10">
    <location>
        <position position="172"/>
    </location>
    <ligand>
        <name>thiamine diphosphate</name>
        <dbReference type="ChEBI" id="CHEBI:58937"/>
    </ligand>
</feature>
<evidence type="ECO:0000259" key="12">
    <source>
        <dbReference type="SMART" id="SM00861"/>
    </source>
</evidence>
<feature type="binding site" evidence="10">
    <location>
        <position position="143"/>
    </location>
    <ligand>
        <name>Mg(2+)</name>
        <dbReference type="ChEBI" id="CHEBI:18420"/>
    </ligand>
</feature>
<evidence type="ECO:0000256" key="1">
    <source>
        <dbReference type="ARBA" id="ARBA00004980"/>
    </source>
</evidence>
<keyword evidence="6 10" id="KW-0460">Magnesium</keyword>
<feature type="domain" description="Transketolase-like pyrimidine-binding" evidence="12">
    <location>
        <begin position="313"/>
        <end position="477"/>
    </location>
</feature>